<name>A0AAF0ZY59_SOLVR</name>
<evidence type="ECO:0000313" key="2">
    <source>
        <dbReference type="Proteomes" id="UP001234989"/>
    </source>
</evidence>
<dbReference type="InterPro" id="IPR006462">
    <property type="entry name" value="MS5"/>
</dbReference>
<keyword evidence="2" id="KW-1185">Reference proteome</keyword>
<gene>
    <name evidence="1" type="ORF">MTR67_050237</name>
</gene>
<accession>A0AAF0ZY59</accession>
<dbReference type="PANTHER" id="PTHR31260:SF76">
    <property type="entry name" value="CYSTATIN DOMAIN-CONTAINING PROTEIN"/>
    <property type="match status" value="1"/>
</dbReference>
<protein>
    <recommendedName>
        <fullName evidence="3">Cystatin domain-containing protein</fullName>
    </recommendedName>
</protein>
<dbReference type="AlphaFoldDB" id="A0AAF0ZY59"/>
<dbReference type="EMBL" id="CP133623">
    <property type="protein sequence ID" value="WMV56852.1"/>
    <property type="molecule type" value="Genomic_DNA"/>
</dbReference>
<dbReference type="SUPFAM" id="SSF54403">
    <property type="entry name" value="Cystatin/monellin"/>
    <property type="match status" value="1"/>
</dbReference>
<proteinExistence type="predicted"/>
<reference evidence="1" key="1">
    <citation type="submission" date="2023-08" db="EMBL/GenBank/DDBJ databases">
        <title>A de novo genome assembly of Solanum verrucosum Schlechtendal, a Mexican diploid species geographically isolated from the other diploid A-genome species in potato relatives.</title>
        <authorList>
            <person name="Hosaka K."/>
        </authorList>
    </citation>
    <scope>NUCLEOTIDE SEQUENCE</scope>
    <source>
        <tissue evidence="1">Young leaves</tissue>
    </source>
</reference>
<evidence type="ECO:0008006" key="3">
    <source>
        <dbReference type="Google" id="ProtNLM"/>
    </source>
</evidence>
<evidence type="ECO:0000313" key="1">
    <source>
        <dbReference type="EMBL" id="WMV56852.1"/>
    </source>
</evidence>
<dbReference type="Proteomes" id="UP001234989">
    <property type="component" value="Chromosome 12"/>
</dbReference>
<dbReference type="InterPro" id="IPR046350">
    <property type="entry name" value="Cystatin_sf"/>
</dbReference>
<sequence length="129" mass="15188">MLLGFDFYDCSGGEVTLERILNLKEDPDFAIMMKLANRAIEEYNEKQDNVFMYKVLKIEKANFMISGYEQYFMTVKVLNLTLVTPIETFYIHVDRRIPDRFEEILSCNPKGVKPDVSVFGKKKCWRVVR</sequence>
<dbReference type="PANTHER" id="PTHR31260">
    <property type="entry name" value="CYSTATIN/MONELLIN SUPERFAMILY PROTEIN"/>
    <property type="match status" value="1"/>
</dbReference>
<organism evidence="1 2">
    <name type="scientific">Solanum verrucosum</name>
    <dbReference type="NCBI Taxonomy" id="315347"/>
    <lineage>
        <taxon>Eukaryota</taxon>
        <taxon>Viridiplantae</taxon>
        <taxon>Streptophyta</taxon>
        <taxon>Embryophyta</taxon>
        <taxon>Tracheophyta</taxon>
        <taxon>Spermatophyta</taxon>
        <taxon>Magnoliopsida</taxon>
        <taxon>eudicotyledons</taxon>
        <taxon>Gunneridae</taxon>
        <taxon>Pentapetalae</taxon>
        <taxon>asterids</taxon>
        <taxon>lamiids</taxon>
        <taxon>Solanales</taxon>
        <taxon>Solanaceae</taxon>
        <taxon>Solanoideae</taxon>
        <taxon>Solaneae</taxon>
        <taxon>Solanum</taxon>
    </lineage>
</organism>